<evidence type="ECO:0000313" key="2">
    <source>
        <dbReference type="Proteomes" id="UP001152622"/>
    </source>
</evidence>
<proteinExistence type="predicted"/>
<dbReference type="EMBL" id="JAINUF010000012">
    <property type="protein sequence ID" value="KAJ8346233.1"/>
    <property type="molecule type" value="Genomic_DNA"/>
</dbReference>
<organism evidence="1 2">
    <name type="scientific">Synaphobranchus kaupii</name>
    <name type="common">Kaup's arrowtooth eel</name>
    <dbReference type="NCBI Taxonomy" id="118154"/>
    <lineage>
        <taxon>Eukaryota</taxon>
        <taxon>Metazoa</taxon>
        <taxon>Chordata</taxon>
        <taxon>Craniata</taxon>
        <taxon>Vertebrata</taxon>
        <taxon>Euteleostomi</taxon>
        <taxon>Actinopterygii</taxon>
        <taxon>Neopterygii</taxon>
        <taxon>Teleostei</taxon>
        <taxon>Anguilliformes</taxon>
        <taxon>Synaphobranchidae</taxon>
        <taxon>Synaphobranchus</taxon>
    </lineage>
</organism>
<gene>
    <name evidence="1" type="ORF">SKAU_G00304260</name>
</gene>
<reference evidence="1" key="1">
    <citation type="journal article" date="2023" name="Science">
        <title>Genome structures resolve the early diversification of teleost fishes.</title>
        <authorList>
            <person name="Parey E."/>
            <person name="Louis A."/>
            <person name="Montfort J."/>
            <person name="Bouchez O."/>
            <person name="Roques C."/>
            <person name="Iampietro C."/>
            <person name="Lluch J."/>
            <person name="Castinel A."/>
            <person name="Donnadieu C."/>
            <person name="Desvignes T."/>
            <person name="Floi Bucao C."/>
            <person name="Jouanno E."/>
            <person name="Wen M."/>
            <person name="Mejri S."/>
            <person name="Dirks R."/>
            <person name="Jansen H."/>
            <person name="Henkel C."/>
            <person name="Chen W.J."/>
            <person name="Zahm M."/>
            <person name="Cabau C."/>
            <person name="Klopp C."/>
            <person name="Thompson A.W."/>
            <person name="Robinson-Rechavi M."/>
            <person name="Braasch I."/>
            <person name="Lecointre G."/>
            <person name="Bobe J."/>
            <person name="Postlethwait J.H."/>
            <person name="Berthelot C."/>
            <person name="Roest Crollius H."/>
            <person name="Guiguen Y."/>
        </authorList>
    </citation>
    <scope>NUCLEOTIDE SEQUENCE</scope>
    <source>
        <strain evidence="1">WJC10195</strain>
    </source>
</reference>
<name>A0A9Q1EWA5_SYNKA</name>
<sequence length="134" mass="15383">MQWVTQLLLFSKWKRLLKKRILARRQSVQSISSAGIRHAAATPPHGAVYSLEFPWGQEKKQKLGLKAGLWAGLCSWLRGRRGDTTAAKFHPHISMKTQDYFTSQELYKTQRVPKEFPKCQLSAKRPTAHLRLAN</sequence>
<dbReference type="AlphaFoldDB" id="A0A9Q1EWA5"/>
<accession>A0A9Q1EWA5</accession>
<dbReference type="Proteomes" id="UP001152622">
    <property type="component" value="Chromosome 12"/>
</dbReference>
<protein>
    <submittedName>
        <fullName evidence="1">Uncharacterized protein</fullName>
    </submittedName>
</protein>
<evidence type="ECO:0000313" key="1">
    <source>
        <dbReference type="EMBL" id="KAJ8346233.1"/>
    </source>
</evidence>
<comment type="caution">
    <text evidence="1">The sequence shown here is derived from an EMBL/GenBank/DDBJ whole genome shotgun (WGS) entry which is preliminary data.</text>
</comment>
<keyword evidence="2" id="KW-1185">Reference proteome</keyword>